<dbReference type="AlphaFoldDB" id="A0A6M3XVS9"/>
<sequence>MTQKKTHTEDFNWAIDGQLSVSETLGVTGATTLSDTLGVTGATTLSSTVTVGGLATLNSLKLVQAGGGTNVSGDQTWTGGNAPVITVGMYYFTFTRGASTFRVPCWPTT</sequence>
<dbReference type="EMBL" id="MT144967">
    <property type="protein sequence ID" value="QJI01992.1"/>
    <property type="molecule type" value="Genomic_DNA"/>
</dbReference>
<name>A0A6M3XVS9_9ZZZZ</name>
<proteinExistence type="predicted"/>
<gene>
    <name evidence="1" type="ORF">TM448B02869_0004</name>
</gene>
<reference evidence="1" key="1">
    <citation type="submission" date="2020-03" db="EMBL/GenBank/DDBJ databases">
        <title>The deep terrestrial virosphere.</title>
        <authorList>
            <person name="Holmfeldt K."/>
            <person name="Nilsson E."/>
            <person name="Simone D."/>
            <person name="Lopez-Fernandez M."/>
            <person name="Wu X."/>
            <person name="de Brujin I."/>
            <person name="Lundin D."/>
            <person name="Andersson A."/>
            <person name="Bertilsson S."/>
            <person name="Dopson M."/>
        </authorList>
    </citation>
    <scope>NUCLEOTIDE SEQUENCE</scope>
    <source>
        <strain evidence="1">TM448B02869</strain>
    </source>
</reference>
<accession>A0A6M3XVS9</accession>
<evidence type="ECO:0000313" key="1">
    <source>
        <dbReference type="EMBL" id="QJI01992.1"/>
    </source>
</evidence>
<organism evidence="1">
    <name type="scientific">viral metagenome</name>
    <dbReference type="NCBI Taxonomy" id="1070528"/>
    <lineage>
        <taxon>unclassified sequences</taxon>
        <taxon>metagenomes</taxon>
        <taxon>organismal metagenomes</taxon>
    </lineage>
</organism>
<protein>
    <submittedName>
        <fullName evidence="1">Putative structural protein</fullName>
    </submittedName>
</protein>